<gene>
    <name evidence="2" type="ORF">ETF27_03765</name>
</gene>
<dbReference type="OrthoDB" id="4762412at2"/>
<sequence length="273" mass="30588">MKRKFILMIGFGLFLVFTGCSTHYQLAAISRSRILVDSNYDGSTNPNVMAFLAPYKYRVDSLMEPVVARSDHYMKARRPESDLSNLLADIMVWGAKAYNEQVDFAVYNMGGIRADLPSGDVTYGDVLDIAPFENKICFLSLTGDKVMELFRQIASTGGEGVSKGVELMLSKNNRLLHASLNGKPIDPNAKYRIATIDYLAQGNDKLEAFKFKTEFNAPQDESNNSRYIILNYFKQLTAEGKTVNSATEGRIAYYKPNDDRIGVIGINKKQEKQ</sequence>
<dbReference type="PRINTS" id="PR01607">
    <property type="entry name" value="APYRASEFAMLY"/>
</dbReference>
<comment type="caution">
    <text evidence="2">The sequence shown here is derived from an EMBL/GenBank/DDBJ whole genome shotgun (WGS) entry which is preliminary data.</text>
</comment>
<keyword evidence="3" id="KW-1185">Reference proteome</keyword>
<dbReference type="InterPro" id="IPR008334">
    <property type="entry name" value="5'-Nucleotdase_C"/>
</dbReference>
<dbReference type="GO" id="GO:0016787">
    <property type="term" value="F:hydrolase activity"/>
    <property type="evidence" value="ECO:0007669"/>
    <property type="project" value="InterPro"/>
</dbReference>
<dbReference type="PANTHER" id="PTHR11575:SF24">
    <property type="entry name" value="5'-NUCLEOTIDASE"/>
    <property type="match status" value="1"/>
</dbReference>
<dbReference type="PROSITE" id="PS51257">
    <property type="entry name" value="PROKAR_LIPOPROTEIN"/>
    <property type="match status" value="1"/>
</dbReference>
<evidence type="ECO:0000259" key="1">
    <source>
        <dbReference type="Pfam" id="PF02872"/>
    </source>
</evidence>
<dbReference type="InterPro" id="IPR036907">
    <property type="entry name" value="5'-Nucleotdase_C_sf"/>
</dbReference>
<dbReference type="InterPro" id="IPR006179">
    <property type="entry name" value="5_nucleotidase/apyrase"/>
</dbReference>
<reference evidence="3" key="1">
    <citation type="submission" date="2019-05" db="EMBL/GenBank/DDBJ databases">
        <title>Prevotella brunnea sp. nov., isolated from a wound of a patient.</title>
        <authorList>
            <person name="Buhl M."/>
        </authorList>
    </citation>
    <scope>NUCLEOTIDE SEQUENCE [LARGE SCALE GENOMIC DNA]</scope>
    <source>
        <strain evidence="3">A2672</strain>
    </source>
</reference>
<organism evidence="2 3">
    <name type="scientific">Prevotella brunnea</name>
    <dbReference type="NCBI Taxonomy" id="2508867"/>
    <lineage>
        <taxon>Bacteria</taxon>
        <taxon>Pseudomonadati</taxon>
        <taxon>Bacteroidota</taxon>
        <taxon>Bacteroidia</taxon>
        <taxon>Bacteroidales</taxon>
        <taxon>Prevotellaceae</taxon>
        <taxon>Prevotella</taxon>
    </lineage>
</organism>
<evidence type="ECO:0000313" key="3">
    <source>
        <dbReference type="Proteomes" id="UP000321612"/>
    </source>
</evidence>
<dbReference type="SUPFAM" id="SSF55816">
    <property type="entry name" value="5'-nucleotidase (syn. UDP-sugar hydrolase), C-terminal domain"/>
    <property type="match status" value="1"/>
</dbReference>
<dbReference type="PANTHER" id="PTHR11575">
    <property type="entry name" value="5'-NUCLEOTIDASE-RELATED"/>
    <property type="match status" value="1"/>
</dbReference>
<dbReference type="RefSeq" id="WP_130830010.1">
    <property type="nucleotide sequence ID" value="NZ_SDIK01000022.1"/>
</dbReference>
<evidence type="ECO:0000313" key="2">
    <source>
        <dbReference type="EMBL" id="TXJ62686.1"/>
    </source>
</evidence>
<protein>
    <recommendedName>
        <fullName evidence="1">5'-Nucleotidase C-terminal domain-containing protein</fullName>
    </recommendedName>
</protein>
<dbReference type="EMBL" id="SDIK01000022">
    <property type="protein sequence ID" value="TXJ62686.1"/>
    <property type="molecule type" value="Genomic_DNA"/>
</dbReference>
<dbReference type="Pfam" id="PF02872">
    <property type="entry name" value="5_nucleotid_C"/>
    <property type="match status" value="1"/>
</dbReference>
<dbReference type="AlphaFoldDB" id="A0A5C8GKR6"/>
<dbReference type="GO" id="GO:0009166">
    <property type="term" value="P:nucleotide catabolic process"/>
    <property type="evidence" value="ECO:0007669"/>
    <property type="project" value="InterPro"/>
</dbReference>
<dbReference type="Proteomes" id="UP000321612">
    <property type="component" value="Unassembled WGS sequence"/>
</dbReference>
<proteinExistence type="predicted"/>
<dbReference type="Gene3D" id="3.90.780.10">
    <property type="entry name" value="5'-Nucleotidase, C-terminal domain"/>
    <property type="match status" value="1"/>
</dbReference>
<feature type="domain" description="5'-Nucleotidase C-terminal" evidence="1">
    <location>
        <begin position="67"/>
        <end position="210"/>
    </location>
</feature>
<name>A0A5C8GKR6_9BACT</name>
<accession>A0A5C8GKR6</accession>